<keyword evidence="7" id="KW-0802">TPR repeat</keyword>
<organism evidence="10">
    <name type="scientific">Cuerna arida</name>
    <dbReference type="NCBI Taxonomy" id="1464854"/>
    <lineage>
        <taxon>Eukaryota</taxon>
        <taxon>Metazoa</taxon>
        <taxon>Ecdysozoa</taxon>
        <taxon>Arthropoda</taxon>
        <taxon>Hexapoda</taxon>
        <taxon>Insecta</taxon>
        <taxon>Pterygota</taxon>
        <taxon>Neoptera</taxon>
        <taxon>Paraneoptera</taxon>
        <taxon>Hemiptera</taxon>
        <taxon>Auchenorrhyncha</taxon>
        <taxon>Membracoidea</taxon>
        <taxon>Cicadellidae</taxon>
        <taxon>Cicadellinae</taxon>
        <taxon>Proconiini</taxon>
        <taxon>Cuerna</taxon>
    </lineage>
</organism>
<keyword evidence="6" id="KW-0677">Repeat</keyword>
<evidence type="ECO:0000256" key="5">
    <source>
        <dbReference type="ARBA" id="ARBA00022553"/>
    </source>
</evidence>
<accession>A0A1B6GFB0</accession>
<dbReference type="InterPro" id="IPR052386">
    <property type="entry name" value="GPSM"/>
</dbReference>
<evidence type="ECO:0008006" key="11">
    <source>
        <dbReference type="Google" id="ProtNLM"/>
    </source>
</evidence>
<keyword evidence="4" id="KW-0963">Cytoplasm</keyword>
<keyword evidence="8" id="KW-0472">Membrane</keyword>
<evidence type="ECO:0000256" key="7">
    <source>
        <dbReference type="ARBA" id="ARBA00022803"/>
    </source>
</evidence>
<protein>
    <recommendedName>
        <fullName evidence="11">G-protein-signaling modulator 2</fullName>
    </recommendedName>
</protein>
<evidence type="ECO:0000256" key="6">
    <source>
        <dbReference type="ARBA" id="ARBA00022737"/>
    </source>
</evidence>
<dbReference type="AlphaFoldDB" id="A0A1B6GFB0"/>
<evidence type="ECO:0000256" key="8">
    <source>
        <dbReference type="ARBA" id="ARBA00023136"/>
    </source>
</evidence>
<dbReference type="Gene3D" id="1.25.40.10">
    <property type="entry name" value="Tetratricopeptide repeat domain"/>
    <property type="match status" value="1"/>
</dbReference>
<feature type="non-terminal residue" evidence="10">
    <location>
        <position position="1"/>
    </location>
</feature>
<dbReference type="PANTHER" id="PTHR45954:SF1">
    <property type="entry name" value="LD33695P"/>
    <property type="match status" value="1"/>
</dbReference>
<evidence type="ECO:0000256" key="4">
    <source>
        <dbReference type="ARBA" id="ARBA00022490"/>
    </source>
</evidence>
<dbReference type="GO" id="GO:0005938">
    <property type="term" value="C:cell cortex"/>
    <property type="evidence" value="ECO:0007669"/>
    <property type="project" value="TreeGrafter"/>
</dbReference>
<dbReference type="PANTHER" id="PTHR45954">
    <property type="entry name" value="LD33695P"/>
    <property type="match status" value="1"/>
</dbReference>
<dbReference type="GO" id="GO:0001965">
    <property type="term" value="F:G-protein alpha-subunit binding"/>
    <property type="evidence" value="ECO:0007669"/>
    <property type="project" value="TreeGrafter"/>
</dbReference>
<evidence type="ECO:0000256" key="3">
    <source>
        <dbReference type="ARBA" id="ARBA00022475"/>
    </source>
</evidence>
<dbReference type="Pfam" id="PF02188">
    <property type="entry name" value="GoLoco"/>
    <property type="match status" value="2"/>
</dbReference>
<evidence type="ECO:0000256" key="9">
    <source>
        <dbReference type="SAM" id="MobiDB-lite"/>
    </source>
</evidence>
<dbReference type="InterPro" id="IPR003109">
    <property type="entry name" value="GoLoco_motif"/>
</dbReference>
<feature type="region of interest" description="Disordered" evidence="9">
    <location>
        <begin position="1"/>
        <end position="35"/>
    </location>
</feature>
<dbReference type="SMART" id="SM00390">
    <property type="entry name" value="GoLoco"/>
    <property type="match status" value="2"/>
</dbReference>
<keyword evidence="3" id="KW-1003">Cell membrane</keyword>
<dbReference type="InterPro" id="IPR011990">
    <property type="entry name" value="TPR-like_helical_dom_sf"/>
</dbReference>
<evidence type="ECO:0000256" key="1">
    <source>
        <dbReference type="ARBA" id="ARBA00004370"/>
    </source>
</evidence>
<evidence type="ECO:0000313" key="10">
    <source>
        <dbReference type="EMBL" id="JAS61086.1"/>
    </source>
</evidence>
<gene>
    <name evidence="10" type="ORF">g.50359</name>
</gene>
<sequence>EKMLNDRLVVSTDSVPNQDSSWSRSRSKVRRDSMDHMNLLQLTPDKCKNKKVDAKPSVAEQDPESFFDLLESVQSRRMDEQRVDLPPKKVNAVTKPAEKSATVPDEDFFSLIMKLQSERMEDQRAAIKPR</sequence>
<dbReference type="GO" id="GO:0016020">
    <property type="term" value="C:membrane"/>
    <property type="evidence" value="ECO:0007669"/>
    <property type="project" value="UniProtKB-SubCell"/>
</dbReference>
<evidence type="ECO:0000256" key="2">
    <source>
        <dbReference type="ARBA" id="ARBA00004496"/>
    </source>
</evidence>
<reference evidence="10" key="1">
    <citation type="submission" date="2015-11" db="EMBL/GenBank/DDBJ databases">
        <title>De novo transcriptome assembly of four potential Pierce s Disease insect vectors from Arizona vineyards.</title>
        <authorList>
            <person name="Tassone E.E."/>
        </authorList>
    </citation>
    <scope>NUCLEOTIDE SEQUENCE</scope>
</reference>
<keyword evidence="5" id="KW-0597">Phosphoprotein</keyword>
<name>A0A1B6GFB0_9HEMI</name>
<proteinExistence type="predicted"/>
<comment type="subcellular location">
    <subcellularLocation>
        <location evidence="2">Cytoplasm</location>
    </subcellularLocation>
    <subcellularLocation>
        <location evidence="1">Membrane</location>
    </subcellularLocation>
</comment>
<dbReference type="EMBL" id="GECZ01008683">
    <property type="protein sequence ID" value="JAS61086.1"/>
    <property type="molecule type" value="Transcribed_RNA"/>
</dbReference>
<dbReference type="GO" id="GO:0005092">
    <property type="term" value="F:GDP-dissociation inhibitor activity"/>
    <property type="evidence" value="ECO:0007669"/>
    <property type="project" value="TreeGrafter"/>
</dbReference>
<dbReference type="GO" id="GO:0000132">
    <property type="term" value="P:establishment of mitotic spindle orientation"/>
    <property type="evidence" value="ECO:0007669"/>
    <property type="project" value="TreeGrafter"/>
</dbReference>
<dbReference type="PROSITE" id="PS50877">
    <property type="entry name" value="GOLOCO"/>
    <property type="match status" value="2"/>
</dbReference>